<feature type="compositionally biased region" description="Low complexity" evidence="1">
    <location>
        <begin position="13"/>
        <end position="38"/>
    </location>
</feature>
<proteinExistence type="predicted"/>
<accession>A0A0A9CV76</accession>
<dbReference type="AlphaFoldDB" id="A0A0A9CV76"/>
<feature type="compositionally biased region" description="Low complexity" evidence="1">
    <location>
        <begin position="46"/>
        <end position="60"/>
    </location>
</feature>
<protein>
    <submittedName>
        <fullName evidence="2">Uncharacterized protein</fullName>
    </submittedName>
</protein>
<feature type="region of interest" description="Disordered" evidence="1">
    <location>
        <begin position="1"/>
        <end position="61"/>
    </location>
</feature>
<evidence type="ECO:0000313" key="2">
    <source>
        <dbReference type="EMBL" id="JAD78338.1"/>
    </source>
</evidence>
<organism evidence="2">
    <name type="scientific">Arundo donax</name>
    <name type="common">Giant reed</name>
    <name type="synonym">Donax arundinaceus</name>
    <dbReference type="NCBI Taxonomy" id="35708"/>
    <lineage>
        <taxon>Eukaryota</taxon>
        <taxon>Viridiplantae</taxon>
        <taxon>Streptophyta</taxon>
        <taxon>Embryophyta</taxon>
        <taxon>Tracheophyta</taxon>
        <taxon>Spermatophyta</taxon>
        <taxon>Magnoliopsida</taxon>
        <taxon>Liliopsida</taxon>
        <taxon>Poales</taxon>
        <taxon>Poaceae</taxon>
        <taxon>PACMAD clade</taxon>
        <taxon>Arundinoideae</taxon>
        <taxon>Arundineae</taxon>
        <taxon>Arundo</taxon>
    </lineage>
</organism>
<evidence type="ECO:0000256" key="1">
    <source>
        <dbReference type="SAM" id="MobiDB-lite"/>
    </source>
</evidence>
<dbReference type="EMBL" id="GBRH01219557">
    <property type="protein sequence ID" value="JAD78338.1"/>
    <property type="molecule type" value="Transcribed_RNA"/>
</dbReference>
<reference evidence="2" key="2">
    <citation type="journal article" date="2015" name="Data Brief">
        <title>Shoot transcriptome of the giant reed, Arundo donax.</title>
        <authorList>
            <person name="Barrero R.A."/>
            <person name="Guerrero F.D."/>
            <person name="Moolhuijzen P."/>
            <person name="Goolsby J.A."/>
            <person name="Tidwell J."/>
            <person name="Bellgard S.E."/>
            <person name="Bellgard M.I."/>
        </authorList>
    </citation>
    <scope>NUCLEOTIDE SEQUENCE</scope>
    <source>
        <tissue evidence="2">Shoot tissue taken approximately 20 cm above the soil surface</tissue>
    </source>
</reference>
<reference evidence="2" key="1">
    <citation type="submission" date="2014-09" db="EMBL/GenBank/DDBJ databases">
        <authorList>
            <person name="Magalhaes I.L.F."/>
            <person name="Oliveira U."/>
            <person name="Santos F.R."/>
            <person name="Vidigal T.H.D.A."/>
            <person name="Brescovit A.D."/>
            <person name="Santos A.J."/>
        </authorList>
    </citation>
    <scope>NUCLEOTIDE SEQUENCE</scope>
    <source>
        <tissue evidence="2">Shoot tissue taken approximately 20 cm above the soil surface</tissue>
    </source>
</reference>
<sequence>MQGRALSSEGHSSARSTSSSPCNCSSPPPSSSRSAPSPASSPPCTPGSASTSSSSSCPSSVSAFLTGLFHSRLVKRVLVVAPKTLLAHWTMELSVVGLKDKIRLLWPQHKYPQLRASLCFQGGWYSPNNL</sequence>
<name>A0A0A9CV76_ARUDO</name>